<dbReference type="InterPro" id="IPR050143">
    <property type="entry name" value="TRIM/RBCC"/>
</dbReference>
<dbReference type="Gene3D" id="3.30.160.60">
    <property type="entry name" value="Classic Zinc Finger"/>
    <property type="match status" value="2"/>
</dbReference>
<dbReference type="SMART" id="SM00589">
    <property type="entry name" value="PRY"/>
    <property type="match status" value="1"/>
</dbReference>
<dbReference type="PROSITE" id="PS00518">
    <property type="entry name" value="ZF_RING_1"/>
    <property type="match status" value="1"/>
</dbReference>
<evidence type="ECO:0000259" key="6">
    <source>
        <dbReference type="PROSITE" id="PS50119"/>
    </source>
</evidence>
<sequence>MLIIGSDQMDADTACQIVDESCCAVCGEIFLAPVVLSCIGCGSSFCNFCLEQFWTQLCVKECPLCLKDSLGLPYKSCKTHGERMLLFCVSDLEPVCYVCSRSGQHMNHTVFPIREAFRNHKPVVLTCRHRFCKVCLQDSWDTQDRKDSHCCPLCWRRSSMDQVVVNTVVERACVSFKDDRSRNDPKTCKEHGENLTLFCLEDLEPICGLCGKAAAHKGHRLYAIAEGAHDCKEELKSALLPLKEKLQLYKNATVACEEMAEHVKNQAKHTEAQIKEEFEALHKFLKEQEAARLLDLKAEEDQKNLMISEKIEEMSNEVASLSNIIKTAEQEMNSQDIPFLKNYKETIKRTWKKFPDPHMLSGALIDVAKHLGSLKYKVWEKMKKMVKYTPVILDPNTAASCFILSEDLTVVQNSTQIFKLPDNPERFDISAEMLAAEGYFTGRHSWDVEVNDNTYWVLGIASESINRKGKHVLTPAEGFWTIRYRNGEHKACTAPWEPLNMSKKPDVIRMVLDMDRGKVTFYDPKERTPLYTFTNIITPKAFPYFCTACKEHPLKILPERITLSTEQEKMLGYFTCGVYLWGDSQEHWAGITRQLSSAEEFAKFKLQLKIR</sequence>
<dbReference type="PROSITE" id="PS50188">
    <property type="entry name" value="B302_SPRY"/>
    <property type="match status" value="1"/>
</dbReference>
<feature type="domain" description="RING-type" evidence="5">
    <location>
        <begin position="23"/>
        <end position="65"/>
    </location>
</feature>
<evidence type="ECO:0000256" key="2">
    <source>
        <dbReference type="ARBA" id="ARBA00022771"/>
    </source>
</evidence>
<dbReference type="SMART" id="SM00184">
    <property type="entry name" value="RING"/>
    <property type="match status" value="2"/>
</dbReference>
<dbReference type="PROSITE" id="PS50089">
    <property type="entry name" value="ZF_RING_2"/>
    <property type="match status" value="2"/>
</dbReference>
<dbReference type="SUPFAM" id="SSF57850">
    <property type="entry name" value="RING/U-box"/>
    <property type="match status" value="2"/>
</dbReference>
<dbReference type="EMBL" id="NHOQ01002357">
    <property type="protein sequence ID" value="PWA17659.1"/>
    <property type="molecule type" value="Genomic_DNA"/>
</dbReference>
<dbReference type="PANTHER" id="PTHR24103">
    <property type="entry name" value="E3 UBIQUITIN-PROTEIN LIGASE TRIM"/>
    <property type="match status" value="1"/>
</dbReference>
<evidence type="ECO:0000313" key="9">
    <source>
        <dbReference type="Proteomes" id="UP000250572"/>
    </source>
</evidence>
<gene>
    <name evidence="8" type="ORF">CCH79_00008139</name>
</gene>
<dbReference type="STRING" id="33528.ENSGAFP00000019290"/>
<dbReference type="PROSITE" id="PS50119">
    <property type="entry name" value="ZF_BBOX"/>
    <property type="match status" value="2"/>
</dbReference>
<dbReference type="InterPro" id="IPR017907">
    <property type="entry name" value="Znf_RING_CS"/>
</dbReference>
<evidence type="ECO:0000259" key="5">
    <source>
        <dbReference type="PROSITE" id="PS50089"/>
    </source>
</evidence>
<feature type="non-terminal residue" evidence="8">
    <location>
        <position position="611"/>
    </location>
</feature>
<feature type="domain" description="RING-type" evidence="5">
    <location>
        <begin position="96"/>
        <end position="154"/>
    </location>
</feature>
<dbReference type="FunFam" id="2.60.120.920:FF:000004">
    <property type="entry name" value="Butyrophilin subfamily 1 member A1"/>
    <property type="match status" value="1"/>
</dbReference>
<proteinExistence type="predicted"/>
<dbReference type="PRINTS" id="PR01407">
    <property type="entry name" value="BUTYPHLNCDUF"/>
</dbReference>
<name>A0A315VF09_GAMAF</name>
<dbReference type="InterPro" id="IPR000315">
    <property type="entry name" value="Znf_B-box"/>
</dbReference>
<dbReference type="CDD" id="cd12893">
    <property type="entry name" value="SPRY_PRY_TRIM35"/>
    <property type="match status" value="1"/>
</dbReference>
<dbReference type="InterPro" id="IPR001841">
    <property type="entry name" value="Znf_RING"/>
</dbReference>
<dbReference type="SMART" id="SM00449">
    <property type="entry name" value="SPRY"/>
    <property type="match status" value="1"/>
</dbReference>
<keyword evidence="3" id="KW-0862">Zinc</keyword>
<keyword evidence="9" id="KW-1185">Reference proteome</keyword>
<dbReference type="Gene3D" id="2.60.120.920">
    <property type="match status" value="1"/>
</dbReference>
<comment type="caution">
    <text evidence="8">The sequence shown here is derived from an EMBL/GenBank/DDBJ whole genome shotgun (WGS) entry which is preliminary data.</text>
</comment>
<evidence type="ECO:0000259" key="7">
    <source>
        <dbReference type="PROSITE" id="PS50188"/>
    </source>
</evidence>
<dbReference type="InterPro" id="IPR013320">
    <property type="entry name" value="ConA-like_dom_sf"/>
</dbReference>
<dbReference type="AlphaFoldDB" id="A0A315VF09"/>
<dbReference type="InterPro" id="IPR013083">
    <property type="entry name" value="Znf_RING/FYVE/PHD"/>
</dbReference>
<feature type="domain" description="B box-type" evidence="6">
    <location>
        <begin position="77"/>
        <end position="113"/>
    </location>
</feature>
<dbReference type="InterPro" id="IPR003879">
    <property type="entry name" value="Butyrophylin_SPRY"/>
</dbReference>
<evidence type="ECO:0000313" key="8">
    <source>
        <dbReference type="EMBL" id="PWA17659.1"/>
    </source>
</evidence>
<evidence type="ECO:0000256" key="1">
    <source>
        <dbReference type="ARBA" id="ARBA00022723"/>
    </source>
</evidence>
<evidence type="ECO:0000256" key="3">
    <source>
        <dbReference type="ARBA" id="ARBA00022833"/>
    </source>
</evidence>
<dbReference type="GO" id="GO:0008270">
    <property type="term" value="F:zinc ion binding"/>
    <property type="evidence" value="ECO:0007669"/>
    <property type="project" value="UniProtKB-KW"/>
</dbReference>
<protein>
    <submittedName>
        <fullName evidence="8">Uncharacterized protein</fullName>
    </submittedName>
</protein>
<organism evidence="8 9">
    <name type="scientific">Gambusia affinis</name>
    <name type="common">Western mosquitofish</name>
    <name type="synonym">Heterandria affinis</name>
    <dbReference type="NCBI Taxonomy" id="33528"/>
    <lineage>
        <taxon>Eukaryota</taxon>
        <taxon>Metazoa</taxon>
        <taxon>Chordata</taxon>
        <taxon>Craniata</taxon>
        <taxon>Vertebrata</taxon>
        <taxon>Euteleostomi</taxon>
        <taxon>Actinopterygii</taxon>
        <taxon>Neopterygii</taxon>
        <taxon>Teleostei</taxon>
        <taxon>Neoteleostei</taxon>
        <taxon>Acanthomorphata</taxon>
        <taxon>Ovalentaria</taxon>
        <taxon>Atherinomorphae</taxon>
        <taxon>Cyprinodontiformes</taxon>
        <taxon>Poeciliidae</taxon>
        <taxon>Poeciliinae</taxon>
        <taxon>Gambusia</taxon>
    </lineage>
</organism>
<dbReference type="Proteomes" id="UP000250572">
    <property type="component" value="Unassembled WGS sequence"/>
</dbReference>
<dbReference type="Gene3D" id="3.30.40.10">
    <property type="entry name" value="Zinc/RING finger domain, C3HC4 (zinc finger)"/>
    <property type="match status" value="2"/>
</dbReference>
<dbReference type="Pfam" id="PF13765">
    <property type="entry name" value="PRY"/>
    <property type="match status" value="1"/>
</dbReference>
<evidence type="ECO:0000256" key="4">
    <source>
        <dbReference type="PROSITE-ProRule" id="PRU00024"/>
    </source>
</evidence>
<accession>A0A315VF09</accession>
<dbReference type="Pfam" id="PF00643">
    <property type="entry name" value="zf-B_box"/>
    <property type="match status" value="2"/>
</dbReference>
<dbReference type="InterPro" id="IPR003877">
    <property type="entry name" value="SPRY_dom"/>
</dbReference>
<keyword evidence="1" id="KW-0479">Metal-binding</keyword>
<dbReference type="InterPro" id="IPR043136">
    <property type="entry name" value="B30.2/SPRY_sf"/>
</dbReference>
<dbReference type="Pfam" id="PF00622">
    <property type="entry name" value="SPRY"/>
    <property type="match status" value="1"/>
</dbReference>
<dbReference type="InterPro" id="IPR006574">
    <property type="entry name" value="PRY"/>
</dbReference>
<dbReference type="SUPFAM" id="SSF49899">
    <property type="entry name" value="Concanavalin A-like lectins/glucanases"/>
    <property type="match status" value="1"/>
</dbReference>
<feature type="domain" description="B box-type" evidence="6">
    <location>
        <begin position="183"/>
        <end position="224"/>
    </location>
</feature>
<dbReference type="SUPFAM" id="SSF57845">
    <property type="entry name" value="B-box zinc-binding domain"/>
    <property type="match status" value="2"/>
</dbReference>
<feature type="domain" description="B30.2/SPRY" evidence="7">
    <location>
        <begin position="371"/>
        <end position="563"/>
    </location>
</feature>
<reference evidence="8 9" key="1">
    <citation type="journal article" date="2018" name="G3 (Bethesda)">
        <title>A High-Quality Reference Genome for the Invasive Mosquitofish Gambusia affinis Using a Chicago Library.</title>
        <authorList>
            <person name="Hoffberg S.L."/>
            <person name="Troendle N.J."/>
            <person name="Glenn T.C."/>
            <person name="Mahmud O."/>
            <person name="Louha S."/>
            <person name="Chalopin D."/>
            <person name="Bennetzen J.L."/>
            <person name="Mauricio R."/>
        </authorList>
    </citation>
    <scope>NUCLEOTIDE SEQUENCE [LARGE SCALE GENOMIC DNA]</scope>
    <source>
        <strain evidence="8">NE01/NJP1002.9</strain>
        <tissue evidence="8">Muscle</tissue>
    </source>
</reference>
<dbReference type="SMART" id="SM00336">
    <property type="entry name" value="BBOX"/>
    <property type="match status" value="2"/>
</dbReference>
<dbReference type="InterPro" id="IPR001870">
    <property type="entry name" value="B30.2/SPRY"/>
</dbReference>
<keyword evidence="2 4" id="KW-0863">Zinc-finger</keyword>